<keyword evidence="1" id="KW-0067">ATP-binding</keyword>
<dbReference type="GO" id="GO:0005524">
    <property type="term" value="F:ATP binding"/>
    <property type="evidence" value="ECO:0007669"/>
    <property type="project" value="UniProtKB-KW"/>
</dbReference>
<dbReference type="EMBL" id="BKCJ010001594">
    <property type="protein sequence ID" value="GEU42613.1"/>
    <property type="molecule type" value="Genomic_DNA"/>
</dbReference>
<dbReference type="Pfam" id="PF05970">
    <property type="entry name" value="PIF1"/>
    <property type="match status" value="2"/>
</dbReference>
<feature type="domain" description="DNA helicase Pif1-like DEAD-box helicase" evidence="3">
    <location>
        <begin position="98"/>
        <end position="140"/>
    </location>
</feature>
<evidence type="ECO:0000313" key="4">
    <source>
        <dbReference type="EMBL" id="GEU42613.1"/>
    </source>
</evidence>
<dbReference type="Gene3D" id="3.40.50.300">
    <property type="entry name" value="P-loop containing nucleotide triphosphate hydrolases"/>
    <property type="match status" value="1"/>
</dbReference>
<keyword evidence="1" id="KW-0234">DNA repair</keyword>
<protein>
    <recommendedName>
        <fullName evidence="1">ATP-dependent DNA helicase</fullName>
        <ecNumber evidence="1">5.6.2.3</ecNumber>
    </recommendedName>
</protein>
<keyword evidence="1" id="KW-0227">DNA damage</keyword>
<gene>
    <name evidence="4" type="ORF">Tci_014591</name>
</gene>
<keyword evidence="1" id="KW-0233">DNA recombination</keyword>
<dbReference type="InterPro" id="IPR027417">
    <property type="entry name" value="P-loop_NTPase"/>
</dbReference>
<keyword evidence="1" id="KW-0378">Hydrolase</keyword>
<keyword evidence="1" id="KW-0547">Nucleotide-binding</keyword>
<dbReference type="GO" id="GO:0006310">
    <property type="term" value="P:DNA recombination"/>
    <property type="evidence" value="ECO:0007669"/>
    <property type="project" value="UniProtKB-KW"/>
</dbReference>
<feature type="domain" description="DNA helicase Pif1-like DEAD-box helicase" evidence="3">
    <location>
        <begin position="39"/>
        <end position="95"/>
    </location>
</feature>
<dbReference type="GO" id="GO:0043139">
    <property type="term" value="F:5'-3' DNA helicase activity"/>
    <property type="evidence" value="ECO:0007669"/>
    <property type="project" value="UniProtKB-EC"/>
</dbReference>
<name>A0A6L2JZY0_TANCI</name>
<evidence type="ECO:0000259" key="3">
    <source>
        <dbReference type="Pfam" id="PF05970"/>
    </source>
</evidence>
<accession>A0A6L2JZY0</accession>
<feature type="region of interest" description="Disordered" evidence="2">
    <location>
        <begin position="248"/>
        <end position="269"/>
    </location>
</feature>
<proteinExistence type="inferred from homology"/>
<dbReference type="InterPro" id="IPR010285">
    <property type="entry name" value="DNA_helicase_pif1-like_DEAD"/>
</dbReference>
<dbReference type="AlphaFoldDB" id="A0A6L2JZY0"/>
<dbReference type="PANTHER" id="PTHR10492">
    <property type="match status" value="1"/>
</dbReference>
<dbReference type="GO" id="GO:0006281">
    <property type="term" value="P:DNA repair"/>
    <property type="evidence" value="ECO:0007669"/>
    <property type="project" value="UniProtKB-KW"/>
</dbReference>
<reference evidence="4" key="1">
    <citation type="journal article" date="2019" name="Sci. Rep.">
        <title>Draft genome of Tanacetum cinerariifolium, the natural source of mosquito coil.</title>
        <authorList>
            <person name="Yamashiro T."/>
            <person name="Shiraishi A."/>
            <person name="Satake H."/>
            <person name="Nakayama K."/>
        </authorList>
    </citation>
    <scope>NUCLEOTIDE SEQUENCE</scope>
</reference>
<dbReference type="EC" id="5.6.2.3" evidence="1"/>
<dbReference type="PANTHER" id="PTHR10492:SF57">
    <property type="entry name" value="ATP-DEPENDENT DNA HELICASE"/>
    <property type="match status" value="1"/>
</dbReference>
<dbReference type="SUPFAM" id="SSF52540">
    <property type="entry name" value="P-loop containing nucleoside triphosphate hydrolases"/>
    <property type="match status" value="1"/>
</dbReference>
<comment type="similarity">
    <text evidence="1">Belongs to the helicase family.</text>
</comment>
<comment type="catalytic activity">
    <reaction evidence="1">
        <text>ATP + H2O = ADP + phosphate + H(+)</text>
        <dbReference type="Rhea" id="RHEA:13065"/>
        <dbReference type="ChEBI" id="CHEBI:15377"/>
        <dbReference type="ChEBI" id="CHEBI:15378"/>
        <dbReference type="ChEBI" id="CHEBI:30616"/>
        <dbReference type="ChEBI" id="CHEBI:43474"/>
        <dbReference type="ChEBI" id="CHEBI:456216"/>
        <dbReference type="EC" id="5.6.2.3"/>
    </reaction>
</comment>
<evidence type="ECO:0000256" key="2">
    <source>
        <dbReference type="SAM" id="MobiDB-lite"/>
    </source>
</evidence>
<organism evidence="4">
    <name type="scientific">Tanacetum cinerariifolium</name>
    <name type="common">Dalmatian daisy</name>
    <name type="synonym">Chrysanthemum cinerariifolium</name>
    <dbReference type="NCBI Taxonomy" id="118510"/>
    <lineage>
        <taxon>Eukaryota</taxon>
        <taxon>Viridiplantae</taxon>
        <taxon>Streptophyta</taxon>
        <taxon>Embryophyta</taxon>
        <taxon>Tracheophyta</taxon>
        <taxon>Spermatophyta</taxon>
        <taxon>Magnoliopsida</taxon>
        <taxon>eudicotyledons</taxon>
        <taxon>Gunneridae</taxon>
        <taxon>Pentapetalae</taxon>
        <taxon>asterids</taxon>
        <taxon>campanulids</taxon>
        <taxon>Asterales</taxon>
        <taxon>Asteraceae</taxon>
        <taxon>Asteroideae</taxon>
        <taxon>Anthemideae</taxon>
        <taxon>Anthemidinae</taxon>
        <taxon>Tanacetum</taxon>
    </lineage>
</organism>
<keyword evidence="1 4" id="KW-0347">Helicase</keyword>
<dbReference type="GO" id="GO:0000723">
    <property type="term" value="P:telomere maintenance"/>
    <property type="evidence" value="ECO:0007669"/>
    <property type="project" value="InterPro"/>
</dbReference>
<sequence length="290" mass="33650">MSRSNPRLLTNLDNRLIKEALDFDVNKSRVEHEQLHSLLNLKQCLVYDKVIKSVHSESGQFYFIHGPGGTRKTFVYRIILAKLRSSQKIVLVVASLEKRNHIFGGMIVLLGGDFRQILSVIPKAERLEPRKETKDEPTWIEIPKEFLIKSWSNLIEQIVLETYPDFTTRQTDESYLKERAILTPKNDDADSINEFMFKKLGSVSMTYNSTDEICKSSTDTEDQHHLYPVEFLNTLNFKECLHMPSIEKGTPRNAHGECEPNPRPVQRHQTHRHRFLANSLFEPRSLLAYI</sequence>
<evidence type="ECO:0000256" key="1">
    <source>
        <dbReference type="RuleBase" id="RU363044"/>
    </source>
</evidence>
<dbReference type="GO" id="GO:0016787">
    <property type="term" value="F:hydrolase activity"/>
    <property type="evidence" value="ECO:0007669"/>
    <property type="project" value="UniProtKB-KW"/>
</dbReference>
<comment type="caution">
    <text evidence="4">The sequence shown here is derived from an EMBL/GenBank/DDBJ whole genome shotgun (WGS) entry which is preliminary data.</text>
</comment>
<comment type="cofactor">
    <cofactor evidence="1">
        <name>Mg(2+)</name>
        <dbReference type="ChEBI" id="CHEBI:18420"/>
    </cofactor>
</comment>